<keyword evidence="9" id="KW-0811">Translocation</keyword>
<name>A0A438N7U5_EXOME</name>
<dbReference type="PANTHER" id="PTHR13269">
    <property type="entry name" value="NUCLEOPORIN NDC1"/>
    <property type="match status" value="1"/>
</dbReference>
<evidence type="ECO:0000256" key="1">
    <source>
        <dbReference type="ARBA" id="ARBA00004232"/>
    </source>
</evidence>
<protein>
    <recommendedName>
        <fullName evidence="17">Nuclear envelope protein</fullName>
    </recommendedName>
</protein>
<evidence type="ECO:0000313" key="15">
    <source>
        <dbReference type="EMBL" id="RVX71726.1"/>
    </source>
</evidence>
<gene>
    <name evidence="15" type="ORF">B0A52_03910</name>
</gene>
<dbReference type="Proteomes" id="UP000288859">
    <property type="component" value="Unassembled WGS sequence"/>
</dbReference>
<evidence type="ECO:0000313" key="16">
    <source>
        <dbReference type="Proteomes" id="UP000288859"/>
    </source>
</evidence>
<dbReference type="AlphaFoldDB" id="A0A438N7U5"/>
<evidence type="ECO:0000256" key="13">
    <source>
        <dbReference type="SAM" id="MobiDB-lite"/>
    </source>
</evidence>
<comment type="subcellular location">
    <subcellularLocation>
        <location evidence="1">Nucleus membrane</location>
        <topology evidence="1">Multi-pass membrane protein</topology>
    </subcellularLocation>
    <subcellularLocation>
        <location evidence="2">Nucleus</location>
        <location evidence="2">Nuclear pore complex</location>
    </subcellularLocation>
</comment>
<dbReference type="GO" id="GO:0106166">
    <property type="term" value="F:spindle pole body-nuclear membrane anchor activity"/>
    <property type="evidence" value="ECO:0007669"/>
    <property type="project" value="TreeGrafter"/>
</dbReference>
<dbReference type="GO" id="GO:0031965">
    <property type="term" value="C:nuclear membrane"/>
    <property type="evidence" value="ECO:0007669"/>
    <property type="project" value="UniProtKB-SubCell"/>
</dbReference>
<dbReference type="Pfam" id="PF09531">
    <property type="entry name" value="Ndc1_Nup"/>
    <property type="match status" value="1"/>
</dbReference>
<keyword evidence="8 14" id="KW-1133">Transmembrane helix</keyword>
<evidence type="ECO:0008006" key="17">
    <source>
        <dbReference type="Google" id="ProtNLM"/>
    </source>
</evidence>
<feature type="transmembrane region" description="Helical" evidence="14">
    <location>
        <begin position="266"/>
        <end position="289"/>
    </location>
</feature>
<keyword evidence="6" id="KW-0509">mRNA transport</keyword>
<feature type="transmembrane region" description="Helical" evidence="14">
    <location>
        <begin position="99"/>
        <end position="118"/>
    </location>
</feature>
<evidence type="ECO:0000256" key="8">
    <source>
        <dbReference type="ARBA" id="ARBA00022989"/>
    </source>
</evidence>
<dbReference type="PANTHER" id="PTHR13269:SF6">
    <property type="entry name" value="NUCLEOPORIN NDC1"/>
    <property type="match status" value="1"/>
</dbReference>
<keyword evidence="7" id="KW-0653">Protein transport</keyword>
<feature type="compositionally biased region" description="Polar residues" evidence="13">
    <location>
        <begin position="639"/>
        <end position="662"/>
    </location>
</feature>
<evidence type="ECO:0000256" key="7">
    <source>
        <dbReference type="ARBA" id="ARBA00022927"/>
    </source>
</evidence>
<keyword evidence="4" id="KW-0813">Transport</keyword>
<accession>A0A438N7U5</accession>
<keyword evidence="11 14" id="KW-0472">Membrane</keyword>
<sequence length="674" mass="75548">MATPTPPSPRSYRRYLTSALHTRFVHAALFSFGIALHNVFWIGGERDFIWSWLPVGPAGIKALVFSLSSFLIFVLQIATLAIGSQTTASHFSTFRKNSLSFAAVQTYGWYLASAWWFSEAYIWSSPDLSWVTKHHHGSLDRLNERPIFFRFYASVLALCAATLHLYQHRSTLHFPISKLPSTPKADEYHKSTHVLDPVQSQMWRKVIPFTLESASVVAVSLILSPFIYNYFFRGLFWSGHLFFAKLYFNISRADETYSGYPPLGKFLLHSGFAGFLLMMTWQFSTFLFLTSMAQEPTKSGYPLSRSSKDPNGTLLNGLKAKRDVVKTFAYWELAIIAQKHKDRRQAIFEDIERPTGPMWTQMQQPGLKILQDIVTRIDDSLQTATAAQTPVQAGTLPRLVGEASAPSIYAPKSRASLREYLVSNTLRDFGSSQNPFRPPVKEIADAVGKSSLSALLRQWLFEPSSSCIAWLFSSTRAAKINALVLGTPNGNAALLVDIIESITKMLVASLGEDTYGRATPTVPEAVTVFTKTLTAIEALMSVNQGYTEEEIEEVEIVVQRLRGGLRELLAAFQLYLIDVGLGIAELNQAKRAIEEPKSNGLNGSLGMPLLKEAQQEERPRKAQTQQRQQREPAKRAEQEQSTGHSNDVLPSSGSFGRTNSNRRLFPRREMQEVR</sequence>
<evidence type="ECO:0000256" key="11">
    <source>
        <dbReference type="ARBA" id="ARBA00023136"/>
    </source>
</evidence>
<evidence type="ECO:0000256" key="14">
    <source>
        <dbReference type="SAM" id="Phobius"/>
    </source>
</evidence>
<evidence type="ECO:0000256" key="6">
    <source>
        <dbReference type="ARBA" id="ARBA00022816"/>
    </source>
</evidence>
<evidence type="ECO:0000256" key="9">
    <source>
        <dbReference type="ARBA" id="ARBA00023010"/>
    </source>
</evidence>
<dbReference type="GO" id="GO:0051028">
    <property type="term" value="P:mRNA transport"/>
    <property type="evidence" value="ECO:0007669"/>
    <property type="project" value="UniProtKB-KW"/>
</dbReference>
<evidence type="ECO:0000256" key="4">
    <source>
        <dbReference type="ARBA" id="ARBA00022448"/>
    </source>
</evidence>
<evidence type="ECO:0000256" key="3">
    <source>
        <dbReference type="ARBA" id="ARBA00005760"/>
    </source>
</evidence>
<feature type="region of interest" description="Disordered" evidence="13">
    <location>
        <begin position="613"/>
        <end position="674"/>
    </location>
</feature>
<dbReference type="GO" id="GO:0005816">
    <property type="term" value="C:spindle pole body"/>
    <property type="evidence" value="ECO:0007669"/>
    <property type="project" value="TreeGrafter"/>
</dbReference>
<evidence type="ECO:0000256" key="5">
    <source>
        <dbReference type="ARBA" id="ARBA00022692"/>
    </source>
</evidence>
<feature type="transmembrane region" description="Helical" evidence="14">
    <location>
        <begin position="62"/>
        <end position="83"/>
    </location>
</feature>
<proteinExistence type="inferred from homology"/>
<reference evidence="15 16" key="1">
    <citation type="submission" date="2017-03" db="EMBL/GenBank/DDBJ databases">
        <title>Genomes of endolithic fungi from Antarctica.</title>
        <authorList>
            <person name="Coleine C."/>
            <person name="Masonjones S."/>
            <person name="Stajich J.E."/>
        </authorList>
    </citation>
    <scope>NUCLEOTIDE SEQUENCE [LARGE SCALE GENOMIC DNA]</scope>
    <source>
        <strain evidence="15 16">CCFEE 6314</strain>
    </source>
</reference>
<dbReference type="GO" id="GO:0070762">
    <property type="term" value="C:nuclear pore transmembrane ring"/>
    <property type="evidence" value="ECO:0007669"/>
    <property type="project" value="TreeGrafter"/>
</dbReference>
<feature type="transmembrane region" description="Helical" evidence="14">
    <location>
        <begin position="209"/>
        <end position="231"/>
    </location>
</feature>
<dbReference type="OrthoDB" id="67850at2759"/>
<dbReference type="VEuPathDB" id="FungiDB:PV10_08524"/>
<feature type="transmembrane region" description="Helical" evidence="14">
    <location>
        <begin position="147"/>
        <end position="166"/>
    </location>
</feature>
<feature type="transmembrane region" description="Helical" evidence="14">
    <location>
        <begin position="20"/>
        <end position="42"/>
    </location>
</feature>
<evidence type="ECO:0000256" key="12">
    <source>
        <dbReference type="ARBA" id="ARBA00023242"/>
    </source>
</evidence>
<feature type="compositionally biased region" description="Basic and acidic residues" evidence="13">
    <location>
        <begin position="628"/>
        <end position="638"/>
    </location>
</feature>
<keyword evidence="5 14" id="KW-0812">Transmembrane</keyword>
<evidence type="ECO:0000256" key="2">
    <source>
        <dbReference type="ARBA" id="ARBA00004567"/>
    </source>
</evidence>
<dbReference type="GO" id="GO:0070631">
    <property type="term" value="P:spindle pole body localization"/>
    <property type="evidence" value="ECO:0007669"/>
    <property type="project" value="TreeGrafter"/>
</dbReference>
<dbReference type="GO" id="GO:0006999">
    <property type="term" value="P:nuclear pore organization"/>
    <property type="evidence" value="ECO:0007669"/>
    <property type="project" value="TreeGrafter"/>
</dbReference>
<keyword evidence="10" id="KW-0906">Nuclear pore complex</keyword>
<dbReference type="GO" id="GO:0015031">
    <property type="term" value="P:protein transport"/>
    <property type="evidence" value="ECO:0007669"/>
    <property type="project" value="UniProtKB-KW"/>
</dbReference>
<comment type="caution">
    <text evidence="15">The sequence shown here is derived from an EMBL/GenBank/DDBJ whole genome shotgun (WGS) entry which is preliminary data.</text>
</comment>
<comment type="similarity">
    <text evidence="3">Belongs to the NDC1 family.</text>
</comment>
<organism evidence="15 16">
    <name type="scientific">Exophiala mesophila</name>
    <name type="common">Black yeast-like fungus</name>
    <dbReference type="NCBI Taxonomy" id="212818"/>
    <lineage>
        <taxon>Eukaryota</taxon>
        <taxon>Fungi</taxon>
        <taxon>Dikarya</taxon>
        <taxon>Ascomycota</taxon>
        <taxon>Pezizomycotina</taxon>
        <taxon>Eurotiomycetes</taxon>
        <taxon>Chaetothyriomycetidae</taxon>
        <taxon>Chaetothyriales</taxon>
        <taxon>Herpotrichiellaceae</taxon>
        <taxon>Exophiala</taxon>
    </lineage>
</organism>
<keyword evidence="12" id="KW-0539">Nucleus</keyword>
<dbReference type="EMBL" id="NAJM01000016">
    <property type="protein sequence ID" value="RVX71726.1"/>
    <property type="molecule type" value="Genomic_DNA"/>
</dbReference>
<evidence type="ECO:0000256" key="10">
    <source>
        <dbReference type="ARBA" id="ARBA00023132"/>
    </source>
</evidence>
<dbReference type="InterPro" id="IPR019049">
    <property type="entry name" value="Nucleoporin_prot_Ndc1/Nup"/>
</dbReference>